<organism evidence="1 2">
    <name type="scientific">Apiospora aurea</name>
    <dbReference type="NCBI Taxonomy" id="335848"/>
    <lineage>
        <taxon>Eukaryota</taxon>
        <taxon>Fungi</taxon>
        <taxon>Dikarya</taxon>
        <taxon>Ascomycota</taxon>
        <taxon>Pezizomycotina</taxon>
        <taxon>Sordariomycetes</taxon>
        <taxon>Xylariomycetidae</taxon>
        <taxon>Amphisphaeriales</taxon>
        <taxon>Apiosporaceae</taxon>
        <taxon>Apiospora</taxon>
    </lineage>
</organism>
<dbReference type="Proteomes" id="UP001391051">
    <property type="component" value="Unassembled WGS sequence"/>
</dbReference>
<comment type="caution">
    <text evidence="1">The sequence shown here is derived from an EMBL/GenBank/DDBJ whole genome shotgun (WGS) entry which is preliminary data.</text>
</comment>
<evidence type="ECO:0000313" key="2">
    <source>
        <dbReference type="Proteomes" id="UP001391051"/>
    </source>
</evidence>
<dbReference type="RefSeq" id="XP_066694378.1">
    <property type="nucleotide sequence ID" value="XM_066850235.1"/>
</dbReference>
<gene>
    <name evidence="1" type="ORF">PG986_014013</name>
</gene>
<accession>A0ABR1PX63</accession>
<dbReference type="GeneID" id="92083297"/>
<dbReference type="EMBL" id="JAQQWE010000009">
    <property type="protein sequence ID" value="KAK7941626.1"/>
    <property type="molecule type" value="Genomic_DNA"/>
</dbReference>
<proteinExistence type="predicted"/>
<name>A0ABR1PX63_9PEZI</name>
<reference evidence="1 2" key="1">
    <citation type="submission" date="2023-01" db="EMBL/GenBank/DDBJ databases">
        <title>Analysis of 21 Apiospora genomes using comparative genomics revels a genus with tremendous synthesis potential of carbohydrate active enzymes and secondary metabolites.</title>
        <authorList>
            <person name="Sorensen T."/>
        </authorList>
    </citation>
    <scope>NUCLEOTIDE SEQUENCE [LARGE SCALE GENOMIC DNA]</scope>
    <source>
        <strain evidence="1 2">CBS 24483</strain>
    </source>
</reference>
<sequence length="302" mass="34191">MPSEPSFPQFSRLPAEVRLQILHHHLDNSLGRHHYFETNHYNIAGEWTDLKCVTRTYHCINTTTNTEINNDATNAGSDRADDCVYANDGLASERIPLRRSLYRQGYVSSSHIWAHFATDVFTFECRDQNTFPIQPTFLGDLEPDPPRQDHWFWRIQKLALGISKTSLLWGYVLTDFDKAMLRKTCALKSVYVVANLSFGLDQPHSCSCGTTGSEVGAVPRKAHLNGFIALEDYPLRPKSECPEGQVRYGMGRATIDKASRLKDELEDVFRGRSGDQSVEVLVVCSPSKTVRVPHWTGHVSHR</sequence>
<protein>
    <submittedName>
        <fullName evidence="1">Uncharacterized protein</fullName>
    </submittedName>
</protein>
<keyword evidence="2" id="KW-1185">Reference proteome</keyword>
<evidence type="ECO:0000313" key="1">
    <source>
        <dbReference type="EMBL" id="KAK7941626.1"/>
    </source>
</evidence>